<evidence type="ECO:0000313" key="2">
    <source>
        <dbReference type="EMBL" id="QJD54778.1"/>
    </source>
</evidence>
<dbReference type="Proteomes" id="UP000501738">
    <property type="component" value="Segment"/>
</dbReference>
<evidence type="ECO:0000313" key="3">
    <source>
        <dbReference type="Proteomes" id="UP000501738"/>
    </source>
</evidence>
<protein>
    <submittedName>
        <fullName evidence="2">Uncharacterized protein</fullName>
    </submittedName>
</protein>
<feature type="compositionally biased region" description="Basic and acidic residues" evidence="1">
    <location>
        <begin position="55"/>
        <end position="64"/>
    </location>
</feature>
<sequence>MQPRLEQRVSKNLEAFMRGRNKDRSIKSKGVAAIEDTIARFVNDRSPEARLAYRASRDQIHDTDPAPTSKGAWFPKKSNRQVR</sequence>
<reference evidence="2 3" key="1">
    <citation type="journal article" date="2020" name="Microb. Biotechnol.">
        <title>Phage biocontrol to combat Pseudomonas syringae pathogens causing disease in cherry.</title>
        <authorList>
            <person name="Rabiey M."/>
            <person name="Roy S.R."/>
            <person name="Holtappels D."/>
            <person name="Franceschetti L."/>
            <person name="Quilty B.J."/>
            <person name="Creeth R."/>
            <person name="Sundin G.W."/>
            <person name="Wagemans J."/>
            <person name="Lavigne R."/>
            <person name="Jackson R.W."/>
        </authorList>
    </citation>
    <scope>NUCLEOTIDE SEQUENCE [LARGE SCALE GENOMIC DNA]</scope>
</reference>
<organism evidence="2 3">
    <name type="scientific">Pseudomonas phage MR5</name>
    <dbReference type="NCBI Taxonomy" id="2711172"/>
    <lineage>
        <taxon>Viruses</taxon>
        <taxon>Duplodnaviria</taxon>
        <taxon>Heunggongvirae</taxon>
        <taxon>Uroviricota</taxon>
        <taxon>Caudoviricetes</taxon>
        <taxon>Autographivirales</taxon>
        <taxon>Autoscriptoviridae</taxon>
        <taxon>Krylovirinae</taxon>
        <taxon>Mojovirus</taxon>
        <taxon>Mojovirus MR5</taxon>
    </lineage>
</organism>
<gene>
    <name evidence="2" type="ORF">PssvBMR5_gp10</name>
</gene>
<evidence type="ECO:0000256" key="1">
    <source>
        <dbReference type="SAM" id="MobiDB-lite"/>
    </source>
</evidence>
<name>A0A6M3TCN7_9CAUD</name>
<feature type="region of interest" description="Disordered" evidence="1">
    <location>
        <begin position="54"/>
        <end position="83"/>
    </location>
</feature>
<proteinExistence type="predicted"/>
<accession>A0A6M3TCN7</accession>
<dbReference type="EMBL" id="MT104468">
    <property type="protein sequence ID" value="QJD54778.1"/>
    <property type="molecule type" value="Genomic_DNA"/>
</dbReference>
<keyword evidence="3" id="KW-1185">Reference proteome</keyword>